<organism evidence="2 3">
    <name type="scientific">Nocardiopsis ansamitocini</name>
    <dbReference type="NCBI Taxonomy" id="1670832"/>
    <lineage>
        <taxon>Bacteria</taxon>
        <taxon>Bacillati</taxon>
        <taxon>Actinomycetota</taxon>
        <taxon>Actinomycetes</taxon>
        <taxon>Streptosporangiales</taxon>
        <taxon>Nocardiopsidaceae</taxon>
        <taxon>Nocardiopsis</taxon>
    </lineage>
</organism>
<evidence type="ECO:0000313" key="2">
    <source>
        <dbReference type="EMBL" id="GLU46910.1"/>
    </source>
</evidence>
<feature type="region of interest" description="Disordered" evidence="1">
    <location>
        <begin position="46"/>
        <end position="98"/>
    </location>
</feature>
<protein>
    <submittedName>
        <fullName evidence="2">Uncharacterized protein</fullName>
    </submittedName>
</protein>
<evidence type="ECO:0000313" key="3">
    <source>
        <dbReference type="Proteomes" id="UP001165092"/>
    </source>
</evidence>
<dbReference type="Proteomes" id="UP001165092">
    <property type="component" value="Unassembled WGS sequence"/>
</dbReference>
<dbReference type="AlphaFoldDB" id="A0A9W6UIC2"/>
<evidence type="ECO:0000256" key="1">
    <source>
        <dbReference type="SAM" id="MobiDB-lite"/>
    </source>
</evidence>
<keyword evidence="3" id="KW-1185">Reference proteome</keyword>
<proteinExistence type="predicted"/>
<dbReference type="EMBL" id="BSQG01000001">
    <property type="protein sequence ID" value="GLU46910.1"/>
    <property type="molecule type" value="Genomic_DNA"/>
</dbReference>
<reference evidence="2" key="1">
    <citation type="submission" date="2023-02" db="EMBL/GenBank/DDBJ databases">
        <title>Nocardiopsis ansamitocini NBRC 112285.</title>
        <authorList>
            <person name="Ichikawa N."/>
            <person name="Sato H."/>
            <person name="Tonouchi N."/>
        </authorList>
    </citation>
    <scope>NUCLEOTIDE SEQUENCE</scope>
    <source>
        <strain evidence="2">NBRC 112285</strain>
    </source>
</reference>
<name>A0A9W6UIC2_9ACTN</name>
<accession>A0A9W6UIC2</accession>
<sequence>MAVEDGRHLARATGTARGALTELGARLGSDTYLGHDGTPWCGSSPAATGKHGFYETAPPPYQRESPTYAGKHDLAAPLSSGPRERRDYPTDAGKLIAV</sequence>
<gene>
    <name evidence="2" type="ORF">Nans01_12610</name>
</gene>
<comment type="caution">
    <text evidence="2">The sequence shown here is derived from an EMBL/GenBank/DDBJ whole genome shotgun (WGS) entry which is preliminary data.</text>
</comment>